<evidence type="ECO:0000313" key="2">
    <source>
        <dbReference type="EMBL" id="MBN8252119.1"/>
    </source>
</evidence>
<evidence type="ECO:0000256" key="1">
    <source>
        <dbReference type="SAM" id="Phobius"/>
    </source>
</evidence>
<dbReference type="RefSeq" id="WP_206782637.1">
    <property type="nucleotide sequence ID" value="NZ_CP060274.1"/>
</dbReference>
<reference evidence="2" key="1">
    <citation type="submission" date="2020-12" db="EMBL/GenBank/DDBJ databases">
        <title>PHA producing bacteria isolated from mangrove.</title>
        <authorList>
            <person name="Zheng W."/>
            <person name="Yu S."/>
            <person name="Huang Y."/>
        </authorList>
    </citation>
    <scope>NUCLEOTIDE SEQUENCE</scope>
    <source>
        <strain evidence="2">GN22-4</strain>
    </source>
</reference>
<feature type="transmembrane region" description="Helical" evidence="1">
    <location>
        <begin position="6"/>
        <end position="26"/>
    </location>
</feature>
<dbReference type="AlphaFoldDB" id="A0A8I1MH74"/>
<keyword evidence="1" id="KW-0812">Transmembrane</keyword>
<gene>
    <name evidence="2" type="ORF">JF537_11090</name>
</gene>
<dbReference type="GeneID" id="93682572"/>
<dbReference type="Pfam" id="PF17247">
    <property type="entry name" value="DUF5316"/>
    <property type="match status" value="1"/>
</dbReference>
<sequence>MVKLFLVIGIISIIISGISIGAWVNGEQQRANFHSETAEHRSVKTKVSMVSGLVGFLALSIARLIYFL</sequence>
<comment type="caution">
    <text evidence="2">The sequence shown here is derived from an EMBL/GenBank/DDBJ whole genome shotgun (WGS) entry which is preliminary data.</text>
</comment>
<keyword evidence="1" id="KW-0472">Membrane</keyword>
<proteinExistence type="predicted"/>
<dbReference type="EMBL" id="JAEMWV010000005">
    <property type="protein sequence ID" value="MBN8252119.1"/>
    <property type="molecule type" value="Genomic_DNA"/>
</dbReference>
<feature type="transmembrane region" description="Helical" evidence="1">
    <location>
        <begin position="47"/>
        <end position="66"/>
    </location>
</feature>
<organism evidence="2 3">
    <name type="scientific">Priestia flexa</name>
    <dbReference type="NCBI Taxonomy" id="86664"/>
    <lineage>
        <taxon>Bacteria</taxon>
        <taxon>Bacillati</taxon>
        <taxon>Bacillota</taxon>
        <taxon>Bacilli</taxon>
        <taxon>Bacillales</taxon>
        <taxon>Bacillaceae</taxon>
        <taxon>Priestia</taxon>
    </lineage>
</organism>
<name>A0A8I1MH74_9BACI</name>
<dbReference type="Proteomes" id="UP000664578">
    <property type="component" value="Unassembled WGS sequence"/>
</dbReference>
<accession>A0A8I1MH74</accession>
<dbReference type="InterPro" id="IPR035167">
    <property type="entry name" value="DUF5316"/>
</dbReference>
<protein>
    <submittedName>
        <fullName evidence="2">Uncharacterized protein</fullName>
    </submittedName>
</protein>
<evidence type="ECO:0000313" key="3">
    <source>
        <dbReference type="Proteomes" id="UP000664578"/>
    </source>
</evidence>
<keyword evidence="1" id="KW-1133">Transmembrane helix</keyword>